<feature type="domain" description="Endonuclease/exonuclease/phosphatase" evidence="3">
    <location>
        <begin position="109"/>
        <end position="314"/>
    </location>
</feature>
<evidence type="ECO:0000313" key="4">
    <source>
        <dbReference type="EMBL" id="WNM61321.1"/>
    </source>
</evidence>
<dbReference type="InterPro" id="IPR036691">
    <property type="entry name" value="Endo/exonu/phosph_ase_sf"/>
</dbReference>
<dbReference type="SUPFAM" id="SSF56219">
    <property type="entry name" value="DNase I-like"/>
    <property type="match status" value="1"/>
</dbReference>
<dbReference type="InterPro" id="IPR005135">
    <property type="entry name" value="Endo/exonuclease/phosphatase"/>
</dbReference>
<dbReference type="RefSeq" id="WP_312743307.1">
    <property type="nucleotide sequence ID" value="NZ_CP116968.1"/>
</dbReference>
<feature type="transmembrane region" description="Helical" evidence="2">
    <location>
        <begin position="64"/>
        <end position="81"/>
    </location>
</feature>
<feature type="transmembrane region" description="Helical" evidence="2">
    <location>
        <begin position="6"/>
        <end position="25"/>
    </location>
</feature>
<feature type="transmembrane region" description="Helical" evidence="2">
    <location>
        <begin position="37"/>
        <end position="58"/>
    </location>
</feature>
<dbReference type="GO" id="GO:0004519">
    <property type="term" value="F:endonuclease activity"/>
    <property type="evidence" value="ECO:0007669"/>
    <property type="project" value="UniProtKB-KW"/>
</dbReference>
<keyword evidence="4" id="KW-0540">Nuclease</keyword>
<reference evidence="4 5" key="1">
    <citation type="submission" date="2023-01" db="EMBL/GenBank/DDBJ databases">
        <title>Cultivation and genomic characterization of new, ubiquitous marine nitrite-oxidizing bacteria from the Nitrospirales.</title>
        <authorList>
            <person name="Mueller A.J."/>
            <person name="Daebeler A."/>
            <person name="Herbold C.W."/>
            <person name="Kirkegaard R.H."/>
            <person name="Daims H."/>
        </authorList>
    </citation>
    <scope>NUCLEOTIDE SEQUENCE [LARGE SCALE GENOMIC DNA]</scope>
    <source>
        <strain evidence="4 5">DK</strain>
    </source>
</reference>
<accession>A0AA96JZP5</accession>
<evidence type="ECO:0000313" key="5">
    <source>
        <dbReference type="Proteomes" id="UP001302494"/>
    </source>
</evidence>
<evidence type="ECO:0000256" key="1">
    <source>
        <dbReference type="SAM" id="MobiDB-lite"/>
    </source>
</evidence>
<gene>
    <name evidence="4" type="ORF">PQG83_16410</name>
</gene>
<sequence>MPEIMYPVLNFLALLIMTATLLPLLRVDEWWVRIFDFPRLQILTIGLALAVALVYSMFYSEHAFGKWVLIGLIPCLVYQGYRMFPYTRLAPKQALDSLNSSSEDLLSILTANIYKNNRNASGFLNVVSTASPDVVLVIEPDQWWERQLSGLEASYPHTIKQPLGNTYGMLLYSRLKLRNSDIRFMVEDHLPSFFTEIELRSGRIIEFYGLHPRPPSFGQDTDERDAEILIVGREVARAKKPVVVTGDLNDVAWSYTTTLFQKISGMVDPRIGRGFFNTYHAKYPIFRFPVDHIFHSPAFRLVEMKRLLPIGSDHFPILAVLSYEPEDRNGPRAPEADSDDRQEVDETLSKVHKHNDLHTPVPLTERQGHKVVGWH</sequence>
<keyword evidence="4" id="KW-0378">Hydrolase</keyword>
<dbReference type="EMBL" id="CP116968">
    <property type="protein sequence ID" value="WNM61321.1"/>
    <property type="molecule type" value="Genomic_DNA"/>
</dbReference>
<keyword evidence="2" id="KW-0812">Transmembrane</keyword>
<dbReference type="AlphaFoldDB" id="A0AA96JZP5"/>
<protein>
    <submittedName>
        <fullName evidence="4">Endonuclease/exonuclease/phosphatase family protein</fullName>
    </submittedName>
</protein>
<organism evidence="4 5">
    <name type="scientific">Candidatus Nitrospira neomarina</name>
    <dbReference type="NCBI Taxonomy" id="3020899"/>
    <lineage>
        <taxon>Bacteria</taxon>
        <taxon>Pseudomonadati</taxon>
        <taxon>Nitrospirota</taxon>
        <taxon>Nitrospiria</taxon>
        <taxon>Nitrospirales</taxon>
        <taxon>Nitrospiraceae</taxon>
        <taxon>Nitrospira</taxon>
    </lineage>
</organism>
<evidence type="ECO:0000259" key="3">
    <source>
        <dbReference type="Pfam" id="PF03372"/>
    </source>
</evidence>
<feature type="region of interest" description="Disordered" evidence="1">
    <location>
        <begin position="326"/>
        <end position="362"/>
    </location>
</feature>
<feature type="compositionally biased region" description="Acidic residues" evidence="1">
    <location>
        <begin position="336"/>
        <end position="346"/>
    </location>
</feature>
<dbReference type="Proteomes" id="UP001302494">
    <property type="component" value="Chromosome"/>
</dbReference>
<keyword evidence="2" id="KW-0472">Membrane</keyword>
<name>A0AA96JZP5_9BACT</name>
<dbReference type="Pfam" id="PF03372">
    <property type="entry name" value="Exo_endo_phos"/>
    <property type="match status" value="1"/>
</dbReference>
<keyword evidence="5" id="KW-1185">Reference proteome</keyword>
<proteinExistence type="predicted"/>
<dbReference type="KEGG" id="nneo:PQG83_16410"/>
<evidence type="ECO:0000256" key="2">
    <source>
        <dbReference type="SAM" id="Phobius"/>
    </source>
</evidence>
<dbReference type="Gene3D" id="3.60.10.10">
    <property type="entry name" value="Endonuclease/exonuclease/phosphatase"/>
    <property type="match status" value="1"/>
</dbReference>
<keyword evidence="2" id="KW-1133">Transmembrane helix</keyword>
<keyword evidence="4" id="KW-0255">Endonuclease</keyword>